<sequence length="199" mass="21224">MLMRDEVPRIPVTARLRARAGRLLGDRGGAGAIEFAFIAPMLLVAYLGAFEASVGFSVSRKTARAAATISDLLTQSTLVSVDTLDGMPHVVRALMAPYVAANVKVKITGIAVDSSGQGQVRWSRDEAGGTPYAKDSSVSVPQDGSMDSSFVVRTELSVPYRMKMLDMMQGKGDAGAFSISKTYYYRQRVGSGITCSDCP</sequence>
<name>A0ABX3P7I7_9HYPH</name>
<keyword evidence="2" id="KW-0812">Transmembrane</keyword>
<gene>
    <name evidence="4" type="ORF">BTR14_21680</name>
</gene>
<proteinExistence type="predicted"/>
<evidence type="ECO:0000313" key="4">
    <source>
        <dbReference type="EMBL" id="OQP83837.1"/>
    </source>
</evidence>
<dbReference type="Proteomes" id="UP000192652">
    <property type="component" value="Unassembled WGS sequence"/>
</dbReference>
<dbReference type="Pfam" id="PF07811">
    <property type="entry name" value="TadE"/>
    <property type="match status" value="1"/>
</dbReference>
<organism evidence="4 5">
    <name type="scientific">Xaviernesmea rhizosphaerae</name>
    <dbReference type="NCBI Taxonomy" id="1672749"/>
    <lineage>
        <taxon>Bacteria</taxon>
        <taxon>Pseudomonadati</taxon>
        <taxon>Pseudomonadota</taxon>
        <taxon>Alphaproteobacteria</taxon>
        <taxon>Hyphomicrobiales</taxon>
        <taxon>Rhizobiaceae</taxon>
        <taxon>Rhizobium/Agrobacterium group</taxon>
        <taxon>Xaviernesmea</taxon>
    </lineage>
</organism>
<evidence type="ECO:0000313" key="5">
    <source>
        <dbReference type="Proteomes" id="UP000192652"/>
    </source>
</evidence>
<feature type="transmembrane region" description="Helical" evidence="2">
    <location>
        <begin position="32"/>
        <end position="54"/>
    </location>
</feature>
<feature type="region of interest" description="Disordered" evidence="1">
    <location>
        <begin position="123"/>
        <end position="145"/>
    </location>
</feature>
<accession>A0ABX3P7I7</accession>
<reference evidence="4 5" key="1">
    <citation type="journal article" date="2017" name="Antonie Van Leeuwenhoek">
        <title>Rhizobium rhizosphaerae sp. nov., a novel species isolated from rice rhizosphere.</title>
        <authorList>
            <person name="Zhao J.J."/>
            <person name="Zhang J."/>
            <person name="Zhang R.J."/>
            <person name="Zhang C.W."/>
            <person name="Yin H.Q."/>
            <person name="Zhang X.X."/>
        </authorList>
    </citation>
    <scope>NUCLEOTIDE SEQUENCE [LARGE SCALE GENOMIC DNA]</scope>
    <source>
        <strain evidence="4 5">RD15</strain>
    </source>
</reference>
<evidence type="ECO:0000259" key="3">
    <source>
        <dbReference type="Pfam" id="PF07811"/>
    </source>
</evidence>
<feature type="compositionally biased region" description="Polar residues" evidence="1">
    <location>
        <begin position="136"/>
        <end position="145"/>
    </location>
</feature>
<comment type="caution">
    <text evidence="4">The sequence shown here is derived from an EMBL/GenBank/DDBJ whole genome shotgun (WGS) entry which is preliminary data.</text>
</comment>
<dbReference type="EMBL" id="MSPX01000027">
    <property type="protein sequence ID" value="OQP83837.1"/>
    <property type="molecule type" value="Genomic_DNA"/>
</dbReference>
<dbReference type="InterPro" id="IPR012495">
    <property type="entry name" value="TadE-like_dom"/>
</dbReference>
<keyword evidence="2" id="KW-0472">Membrane</keyword>
<evidence type="ECO:0000256" key="2">
    <source>
        <dbReference type="SAM" id="Phobius"/>
    </source>
</evidence>
<protein>
    <recommendedName>
        <fullName evidence="3">TadE-like domain-containing protein</fullName>
    </recommendedName>
</protein>
<keyword evidence="5" id="KW-1185">Reference proteome</keyword>
<evidence type="ECO:0000256" key="1">
    <source>
        <dbReference type="SAM" id="MobiDB-lite"/>
    </source>
</evidence>
<keyword evidence="2" id="KW-1133">Transmembrane helix</keyword>
<feature type="domain" description="TadE-like" evidence="3">
    <location>
        <begin position="29"/>
        <end position="67"/>
    </location>
</feature>